<evidence type="ECO:0000256" key="4">
    <source>
        <dbReference type="SAM" id="MobiDB-lite"/>
    </source>
</evidence>
<evidence type="ECO:0000256" key="3">
    <source>
        <dbReference type="ARBA" id="ARBA00022737"/>
    </source>
</evidence>
<feature type="region of interest" description="Disordered" evidence="4">
    <location>
        <begin position="571"/>
        <end position="590"/>
    </location>
</feature>
<dbReference type="PANTHER" id="PTHR13720">
    <property type="entry name" value="WD-40 REPEAT PROTEIN"/>
    <property type="match status" value="1"/>
</dbReference>
<dbReference type="Gene3D" id="2.130.10.10">
    <property type="entry name" value="YVTN repeat-like/Quinoprotein amine dehydrogenase"/>
    <property type="match status" value="2"/>
</dbReference>
<dbReference type="Pfam" id="PF20742">
    <property type="entry name" value="DUF5580_M"/>
    <property type="match status" value="1"/>
</dbReference>
<feature type="compositionally biased region" description="Basic residues" evidence="4">
    <location>
        <begin position="70"/>
        <end position="80"/>
    </location>
</feature>
<name>A0A8W8P142_MAGGI</name>
<dbReference type="InterPro" id="IPR050630">
    <property type="entry name" value="WD_repeat_EMAP"/>
</dbReference>
<dbReference type="Pfam" id="PF23414">
    <property type="entry name" value="Beta-prop_EML_2"/>
    <property type="match status" value="1"/>
</dbReference>
<feature type="compositionally biased region" description="Basic and acidic residues" evidence="4">
    <location>
        <begin position="38"/>
        <end position="53"/>
    </location>
</feature>
<feature type="region of interest" description="Disordered" evidence="4">
    <location>
        <begin position="18"/>
        <end position="162"/>
    </location>
</feature>
<dbReference type="GO" id="GO:0072686">
    <property type="term" value="C:mitotic spindle"/>
    <property type="evidence" value="ECO:0007669"/>
    <property type="project" value="TreeGrafter"/>
</dbReference>
<feature type="compositionally biased region" description="Polar residues" evidence="4">
    <location>
        <begin position="144"/>
        <end position="156"/>
    </location>
</feature>
<keyword evidence="7" id="KW-1185">Reference proteome</keyword>
<accession>A0A8W8P142</accession>
<dbReference type="Gene3D" id="1.10.238.10">
    <property type="entry name" value="EF-hand"/>
    <property type="match status" value="1"/>
</dbReference>
<dbReference type="InterPro" id="IPR055442">
    <property type="entry name" value="Beta-prop_EML-like_2nd"/>
</dbReference>
<feature type="region of interest" description="Disordered" evidence="4">
    <location>
        <begin position="513"/>
        <end position="557"/>
    </location>
</feature>
<dbReference type="SUPFAM" id="SSF47473">
    <property type="entry name" value="EF-hand"/>
    <property type="match status" value="1"/>
</dbReference>
<dbReference type="GO" id="GO:0008017">
    <property type="term" value="F:microtubule binding"/>
    <property type="evidence" value="ECO:0007669"/>
    <property type="project" value="TreeGrafter"/>
</dbReference>
<reference evidence="6" key="1">
    <citation type="submission" date="2022-08" db="UniProtKB">
        <authorList>
            <consortium name="EnsemblMetazoa"/>
        </authorList>
    </citation>
    <scope>IDENTIFICATION</scope>
    <source>
        <strain evidence="6">05x7-T-G4-1.051#20</strain>
    </source>
</reference>
<feature type="compositionally biased region" description="Polar residues" evidence="4">
    <location>
        <begin position="533"/>
        <end position="548"/>
    </location>
</feature>
<dbReference type="InterPro" id="IPR055439">
    <property type="entry name" value="Beta-prop_EML_1st"/>
</dbReference>
<proteinExistence type="inferred from homology"/>
<comment type="similarity">
    <text evidence="1">Belongs to the WD repeat EMAP family.</text>
</comment>
<evidence type="ECO:0000256" key="2">
    <source>
        <dbReference type="ARBA" id="ARBA00022574"/>
    </source>
</evidence>
<dbReference type="GO" id="GO:0000226">
    <property type="term" value="P:microtubule cytoskeleton organization"/>
    <property type="evidence" value="ECO:0007669"/>
    <property type="project" value="TreeGrafter"/>
</dbReference>
<dbReference type="PANTHER" id="PTHR13720:SF58">
    <property type="entry name" value="HELP DOMAIN-CONTAINING PROTEIN"/>
    <property type="match status" value="1"/>
</dbReference>
<evidence type="ECO:0000313" key="7">
    <source>
        <dbReference type="Proteomes" id="UP000005408"/>
    </source>
</evidence>
<organism evidence="6 7">
    <name type="scientific">Magallana gigas</name>
    <name type="common">Pacific oyster</name>
    <name type="synonym">Crassostrea gigas</name>
    <dbReference type="NCBI Taxonomy" id="29159"/>
    <lineage>
        <taxon>Eukaryota</taxon>
        <taxon>Metazoa</taxon>
        <taxon>Spiralia</taxon>
        <taxon>Lophotrochozoa</taxon>
        <taxon>Mollusca</taxon>
        <taxon>Bivalvia</taxon>
        <taxon>Autobranchia</taxon>
        <taxon>Pteriomorphia</taxon>
        <taxon>Ostreida</taxon>
        <taxon>Ostreoidea</taxon>
        <taxon>Ostreidae</taxon>
        <taxon>Magallana</taxon>
    </lineage>
</organism>
<feature type="compositionally biased region" description="Polar residues" evidence="4">
    <location>
        <begin position="575"/>
        <end position="590"/>
    </location>
</feature>
<dbReference type="InterPro" id="IPR011992">
    <property type="entry name" value="EF-hand-dom_pair"/>
</dbReference>
<dbReference type="InterPro" id="IPR036322">
    <property type="entry name" value="WD40_repeat_dom_sf"/>
</dbReference>
<feature type="domain" description="EF-hand" evidence="5">
    <location>
        <begin position="296"/>
        <end position="331"/>
    </location>
</feature>
<evidence type="ECO:0000313" key="6">
    <source>
        <dbReference type="EnsemblMetazoa" id="G8932.1:cds"/>
    </source>
</evidence>
<dbReference type="PROSITE" id="PS50222">
    <property type="entry name" value="EF_HAND_2"/>
    <property type="match status" value="1"/>
</dbReference>
<evidence type="ECO:0000256" key="1">
    <source>
        <dbReference type="ARBA" id="ARBA00006489"/>
    </source>
</evidence>
<dbReference type="Pfam" id="PF03451">
    <property type="entry name" value="HELP"/>
    <property type="match status" value="1"/>
</dbReference>
<sequence length="1251" mass="140332">MDEYNSIEDYIRDDKFSKISPDAKSYKVQIKRQSSPSNDEKEPEKKQQQEKPKSGQGDVVNGPDMTCKSTKNRQPRKKGRLPSEDSTSSESSVMGIPGRRDPVTSRGRTKNQRGPRGRGVTEGAEKANGNGKKKTKRTPKATNIVTTDSPTLSSPVQPLPDQINPEEKFQKILSENLKEYSRQRMRALHMSLRHFSNVEARITQKELSQAFQDNQMRLSGRVTQYLIDKFEDNRGIDCERLYRFLTDAHLKSGRDSVVALQTRNDLETQSEMTSEEKDADLVQRLEELLIDNQGHFDVDSLRENFQYADIEKSGKIGKNEVIDLCSRHQTPLYGALLKSLLRRCDLDNNELICWPEFLNFLHVSQENAQKKCPSLCDIPQKPKPRVPVTPSPIDELSEETKSRLVSKLRKKVSMVKDRNSNIKSVDGLEKSKEMNGDIRPNNVNSVEEEKTVTKEEENPDRKRIVANMRRVTNLVKTSSGFLSTVKTFISGKRKSESDMKALALEANDTSYDINSMDDQMTSSPTYEKHPEHSTQCTKGSGVNTSSSEQKPKTCRSAPLLSECEGKELLKEPVSKTPTDIKNSSSTGNVKEVSTLSRHKSDKMSFSISTKNRTVCFPPPADVDKCQEILDPPTQRLKLDWVYGYRGNDCRSNIFVLVTDEIVYFLSNIAVLYSRQTHKQRHYREHTDDIRCLTVHAKGNIVVTGQVTSKTDPQNQAHIRVWRADTLQTIQVLGAGMYQKMVLSVAFSGSSDLLAVVDNSAEKRLTLWNVISGELKGDTIVNTENICELQFNPKYPDVLVISGKEYLSWWKIYPESRMIQPLAQPDYENFLRAKYVICLSHNDRGDLMTGDSNGTVYVWGDGGNKITNFIKHGHDGPVFTVLCLKTHVLTGGRDGFLYSWHFNKNMDMDGELQIPKSEGGIRLLVPHGDSIIIGTTVNSMLSITLSKKNSPLKDVLLDQVPMTQGHFNEVRGLTRIPHTDTMGTVLTAGTDGILCWFNPLGRDPVCKLVLKGIQFLSVDALPSGKHVVLGTREGHLVVLDILGVSSTESFNQKLCKEKITIVKFSPDGASIAAGSSDGCIYICSHVNKEDGSKSWEFKGKFKNHTNAIQSLDWSAETVDSAFLIKSCTAAPPEQCVWNAVNFCQTDKQDTMSIKWQSETCAVDVSMCGLWSTKLARDSDIYCVAVNPERSLVAVGDSRGQISLFRYPCFKQGAFCHTYRTHSTVRNLLFSEDGQFLLSVGGRDLTILQWEVT</sequence>
<dbReference type="EnsemblMetazoa" id="G8932.1">
    <property type="protein sequence ID" value="G8932.1:cds"/>
    <property type="gene ID" value="G8932"/>
</dbReference>
<evidence type="ECO:0000259" key="5">
    <source>
        <dbReference type="PROSITE" id="PS50222"/>
    </source>
</evidence>
<dbReference type="AlphaFoldDB" id="A0A8W8P142"/>
<dbReference type="InterPro" id="IPR005108">
    <property type="entry name" value="HELP"/>
</dbReference>
<dbReference type="InterPro" id="IPR002048">
    <property type="entry name" value="EF_hand_dom"/>
</dbReference>
<dbReference type="InterPro" id="IPR001680">
    <property type="entry name" value="WD40_rpt"/>
</dbReference>
<dbReference type="Proteomes" id="UP000005408">
    <property type="component" value="Unassembled WGS sequence"/>
</dbReference>
<keyword evidence="2" id="KW-0853">WD repeat</keyword>
<protein>
    <recommendedName>
        <fullName evidence="5">EF-hand domain-containing protein</fullName>
    </recommendedName>
</protein>
<dbReference type="InterPro" id="IPR011047">
    <property type="entry name" value="Quinoprotein_ADH-like_sf"/>
</dbReference>
<feature type="compositionally biased region" description="Polar residues" evidence="4">
    <location>
        <begin position="513"/>
        <end position="525"/>
    </location>
</feature>
<dbReference type="Pfam" id="PF23409">
    <property type="entry name" value="Beta-prop_EML"/>
    <property type="match status" value="1"/>
</dbReference>
<dbReference type="InterPro" id="IPR015943">
    <property type="entry name" value="WD40/YVTN_repeat-like_dom_sf"/>
</dbReference>
<keyword evidence="3" id="KW-0677">Repeat</keyword>
<feature type="compositionally biased region" description="Basic residues" evidence="4">
    <location>
        <begin position="107"/>
        <end position="116"/>
    </location>
</feature>
<dbReference type="SUPFAM" id="SSF50998">
    <property type="entry name" value="Quinoprotein alcohol dehydrogenase-like"/>
    <property type="match status" value="1"/>
</dbReference>
<dbReference type="InterPro" id="IPR049246">
    <property type="entry name" value="DUF5580_M"/>
</dbReference>
<dbReference type="SMART" id="SM00320">
    <property type="entry name" value="WD40"/>
    <property type="match status" value="9"/>
</dbReference>
<dbReference type="GO" id="GO:0005509">
    <property type="term" value="F:calcium ion binding"/>
    <property type="evidence" value="ECO:0007669"/>
    <property type="project" value="InterPro"/>
</dbReference>
<dbReference type="SUPFAM" id="SSF50978">
    <property type="entry name" value="WD40 repeat-like"/>
    <property type="match status" value="1"/>
</dbReference>